<keyword evidence="7 10" id="KW-1133">Transmembrane helix</keyword>
<dbReference type="Pfam" id="PF11891">
    <property type="entry name" value="RETICULATA-like"/>
    <property type="match status" value="1"/>
</dbReference>
<dbReference type="InterPro" id="IPR021825">
    <property type="entry name" value="RETICULATA-related"/>
</dbReference>
<dbReference type="KEGG" id="cam:101503183"/>
<comment type="similarity">
    <text evidence="2">Belongs to the RETICULATA family.</text>
</comment>
<dbReference type="PANTHER" id="PTHR31038">
    <property type="entry name" value="EXPRESSED PROTEIN-RELATED"/>
    <property type="match status" value="1"/>
</dbReference>
<dbReference type="eggNOG" id="ENOG502QPQK">
    <property type="taxonomic scope" value="Eukaryota"/>
</dbReference>
<keyword evidence="6" id="KW-0809">Transit peptide</keyword>
<name>A0A1S2Z6I8_CICAR</name>
<dbReference type="Proteomes" id="UP000087171">
    <property type="component" value="Unplaced"/>
</dbReference>
<dbReference type="OrthoDB" id="205639at2759"/>
<dbReference type="GO" id="GO:0009706">
    <property type="term" value="C:chloroplast inner membrane"/>
    <property type="evidence" value="ECO:0007669"/>
    <property type="project" value="TreeGrafter"/>
</dbReference>
<feature type="compositionally biased region" description="Acidic residues" evidence="9">
    <location>
        <begin position="144"/>
        <end position="154"/>
    </location>
</feature>
<protein>
    <submittedName>
        <fullName evidence="12">Protein RETICULATA, chloroplastic</fullName>
    </submittedName>
</protein>
<feature type="compositionally biased region" description="Basic and acidic residues" evidence="9">
    <location>
        <begin position="98"/>
        <end position="115"/>
    </location>
</feature>
<dbReference type="GO" id="GO:0099402">
    <property type="term" value="P:plant organ development"/>
    <property type="evidence" value="ECO:0007669"/>
    <property type="project" value="TreeGrafter"/>
</dbReference>
<evidence type="ECO:0000313" key="12">
    <source>
        <dbReference type="RefSeq" id="XP_004515944.1"/>
    </source>
</evidence>
<evidence type="ECO:0000256" key="9">
    <source>
        <dbReference type="SAM" id="MobiDB-lite"/>
    </source>
</evidence>
<feature type="transmembrane region" description="Helical" evidence="10">
    <location>
        <begin position="332"/>
        <end position="352"/>
    </location>
</feature>
<feature type="compositionally biased region" description="Gly residues" evidence="9">
    <location>
        <begin position="125"/>
        <end position="138"/>
    </location>
</feature>
<keyword evidence="11" id="KW-1185">Reference proteome</keyword>
<gene>
    <name evidence="12" type="primary">LOC101503183</name>
</gene>
<keyword evidence="8 10" id="KW-0472">Membrane</keyword>
<keyword evidence="4" id="KW-0934">Plastid</keyword>
<dbReference type="GeneID" id="101503183"/>
<dbReference type="PaxDb" id="3827-XP_004515944.1"/>
<evidence type="ECO:0000256" key="3">
    <source>
        <dbReference type="ARBA" id="ARBA00022528"/>
    </source>
</evidence>
<comment type="subcellular location">
    <subcellularLocation>
        <location evidence="1">Plastid</location>
        <location evidence="1">Chloroplast membrane</location>
        <topology evidence="1">Multi-pass membrane protein</topology>
    </subcellularLocation>
</comment>
<feature type="region of interest" description="Disordered" evidence="9">
    <location>
        <begin position="98"/>
        <end position="155"/>
    </location>
</feature>
<dbReference type="AlphaFoldDB" id="A0A1S2Z6I8"/>
<dbReference type="PANTHER" id="PTHR31038:SF10">
    <property type="entry name" value="OS04G0524400 PROTEIN"/>
    <property type="match status" value="1"/>
</dbReference>
<evidence type="ECO:0000256" key="7">
    <source>
        <dbReference type="ARBA" id="ARBA00022989"/>
    </source>
</evidence>
<evidence type="ECO:0000256" key="10">
    <source>
        <dbReference type="SAM" id="Phobius"/>
    </source>
</evidence>
<evidence type="ECO:0000256" key="4">
    <source>
        <dbReference type="ARBA" id="ARBA00022640"/>
    </source>
</evidence>
<sequence length="442" mass="47697">MAGCSSNFGVAHGVCVGKEIVLRKNVNQYSSFSSLSFRSVLLKEAAFPAICVNKCGGSYVSIQKKQTFLIMCMSQPPAESQPAATTVELSEGGGDCVVGKEQKNWDSEPDSKTDGNDNNGVLFDGSGGNGSFGNGGAGDRSDGGDDDDDKEEGEFGPMLKYDEVLRETEARGVTLPFDMLEAAKSVGIPKLLLLRYLDLEGSFWPLGFAMRSCSILRNRMLADPAFLFKIGSEIVIDSCCATVAEYQKRGKDFWNEFELYVADLLVGLVVNVALVGMLAPYARIGKPSISRGFLGSMQKAYAALPSSVFEAERPGCRFSVQQRLGTYFFKGMMYGAVGFGCGIIGQGIANMIMTAKRNIKKSEDDVPVPPLLKSAALWGVFLAVSSNTRYQIVNGLERLVEASPMAKQVPPVALAFTVGVRFANNVYGGMQFVDWARWSGVQ</sequence>
<evidence type="ECO:0000256" key="2">
    <source>
        <dbReference type="ARBA" id="ARBA00010793"/>
    </source>
</evidence>
<dbReference type="RefSeq" id="XP_004515944.1">
    <property type="nucleotide sequence ID" value="XM_004515887.3"/>
</dbReference>
<reference evidence="12" key="1">
    <citation type="submission" date="2025-08" db="UniProtKB">
        <authorList>
            <consortium name="RefSeq"/>
        </authorList>
    </citation>
    <scope>IDENTIFICATION</scope>
    <source>
        <tissue evidence="12">Etiolated seedlings</tissue>
    </source>
</reference>
<evidence type="ECO:0000256" key="1">
    <source>
        <dbReference type="ARBA" id="ARBA00004508"/>
    </source>
</evidence>
<evidence type="ECO:0000256" key="8">
    <source>
        <dbReference type="ARBA" id="ARBA00023136"/>
    </source>
</evidence>
<evidence type="ECO:0000256" key="6">
    <source>
        <dbReference type="ARBA" id="ARBA00022946"/>
    </source>
</evidence>
<evidence type="ECO:0000256" key="5">
    <source>
        <dbReference type="ARBA" id="ARBA00022692"/>
    </source>
</evidence>
<feature type="transmembrane region" description="Helical" evidence="10">
    <location>
        <begin position="257"/>
        <end position="282"/>
    </location>
</feature>
<keyword evidence="5 10" id="KW-0812">Transmembrane</keyword>
<accession>A0A1S2Z6I8</accession>
<evidence type="ECO:0000313" key="11">
    <source>
        <dbReference type="Proteomes" id="UP000087171"/>
    </source>
</evidence>
<organism evidence="11 12">
    <name type="scientific">Cicer arietinum</name>
    <name type="common">Chickpea</name>
    <name type="synonym">Garbanzo</name>
    <dbReference type="NCBI Taxonomy" id="3827"/>
    <lineage>
        <taxon>Eukaryota</taxon>
        <taxon>Viridiplantae</taxon>
        <taxon>Streptophyta</taxon>
        <taxon>Embryophyta</taxon>
        <taxon>Tracheophyta</taxon>
        <taxon>Spermatophyta</taxon>
        <taxon>Magnoliopsida</taxon>
        <taxon>eudicotyledons</taxon>
        <taxon>Gunneridae</taxon>
        <taxon>Pentapetalae</taxon>
        <taxon>rosids</taxon>
        <taxon>fabids</taxon>
        <taxon>Fabales</taxon>
        <taxon>Fabaceae</taxon>
        <taxon>Papilionoideae</taxon>
        <taxon>50 kb inversion clade</taxon>
        <taxon>NPAAA clade</taxon>
        <taxon>Hologalegina</taxon>
        <taxon>IRL clade</taxon>
        <taxon>Cicereae</taxon>
        <taxon>Cicer</taxon>
    </lineage>
</organism>
<proteinExistence type="inferred from homology"/>
<keyword evidence="3" id="KW-0150">Chloroplast</keyword>